<gene>
    <name evidence="1" type="ORF">RSA13_06230</name>
</gene>
<dbReference type="RefSeq" id="WP_058707576.1">
    <property type="nucleotide sequence ID" value="NZ_LDSI01000008.1"/>
</dbReference>
<name>A0AB34VIL2_9GAMM</name>
<evidence type="ECO:0008006" key="3">
    <source>
        <dbReference type="Google" id="ProtNLM"/>
    </source>
</evidence>
<dbReference type="AlphaFoldDB" id="A0AB34VIL2"/>
<sequence length="60" mass="7128">METEIIKPWVERYTDNRGVPVTTVGVDTVNHRVIFRRPDYPHDCMLPRVLFSQKFRKVSP</sequence>
<evidence type="ECO:0000313" key="1">
    <source>
        <dbReference type="EMBL" id="KTS99199.1"/>
    </source>
</evidence>
<dbReference type="InterPro" id="IPR025317">
    <property type="entry name" value="DUF4222"/>
</dbReference>
<dbReference type="EMBL" id="LDSI01000008">
    <property type="protein sequence ID" value="KTS99199.1"/>
    <property type="molecule type" value="Genomic_DNA"/>
</dbReference>
<dbReference type="Pfam" id="PF13973">
    <property type="entry name" value="DUF4222"/>
    <property type="match status" value="1"/>
</dbReference>
<protein>
    <recommendedName>
        <fullName evidence="3">DUF4222 domain-containing protein</fullName>
    </recommendedName>
</protein>
<reference evidence="1 2" key="1">
    <citation type="journal article" date="2016" name="Front. Microbiol.">
        <title>Genomic Resource of Rice Seed Associated Bacteria.</title>
        <authorList>
            <person name="Midha S."/>
            <person name="Bansal K."/>
            <person name="Sharma S."/>
            <person name="Kumar N."/>
            <person name="Patil P.P."/>
            <person name="Chaudhry V."/>
            <person name="Patil P.B."/>
        </authorList>
    </citation>
    <scope>NUCLEOTIDE SEQUENCE [LARGE SCALE GENOMIC DNA]</scope>
    <source>
        <strain evidence="1 2">RSA13</strain>
    </source>
</reference>
<comment type="caution">
    <text evidence="1">The sequence shown here is derived from an EMBL/GenBank/DDBJ whole genome shotgun (WGS) entry which is preliminary data.</text>
</comment>
<organism evidence="1 2">
    <name type="scientific">Pantoea stewartii</name>
    <dbReference type="NCBI Taxonomy" id="66269"/>
    <lineage>
        <taxon>Bacteria</taxon>
        <taxon>Pseudomonadati</taxon>
        <taxon>Pseudomonadota</taxon>
        <taxon>Gammaproteobacteria</taxon>
        <taxon>Enterobacterales</taxon>
        <taxon>Erwiniaceae</taxon>
        <taxon>Pantoea</taxon>
    </lineage>
</organism>
<accession>A0AB34VIL2</accession>
<evidence type="ECO:0000313" key="2">
    <source>
        <dbReference type="Proteomes" id="UP000072520"/>
    </source>
</evidence>
<proteinExistence type="predicted"/>
<dbReference type="Proteomes" id="UP000072520">
    <property type="component" value="Unassembled WGS sequence"/>
</dbReference>